<dbReference type="Proteomes" id="UP001602013">
    <property type="component" value="Unassembled WGS sequence"/>
</dbReference>
<evidence type="ECO:0000313" key="3">
    <source>
        <dbReference type="Proteomes" id="UP001602013"/>
    </source>
</evidence>
<proteinExistence type="predicted"/>
<evidence type="ECO:0000313" key="2">
    <source>
        <dbReference type="EMBL" id="MFF3670309.1"/>
    </source>
</evidence>
<dbReference type="EMBL" id="JBIASD010000029">
    <property type="protein sequence ID" value="MFF3670309.1"/>
    <property type="molecule type" value="Genomic_DNA"/>
</dbReference>
<organism evidence="2 3">
    <name type="scientific">Microtetraspora malaysiensis</name>
    <dbReference type="NCBI Taxonomy" id="161358"/>
    <lineage>
        <taxon>Bacteria</taxon>
        <taxon>Bacillati</taxon>
        <taxon>Actinomycetota</taxon>
        <taxon>Actinomycetes</taxon>
        <taxon>Streptosporangiales</taxon>
        <taxon>Streptosporangiaceae</taxon>
        <taxon>Microtetraspora</taxon>
    </lineage>
</organism>
<protein>
    <recommendedName>
        <fullName evidence="1">ARB-07466-like C-terminal domain-containing protein</fullName>
    </recommendedName>
</protein>
<accession>A0ABW6SZ64</accession>
<reference evidence="2 3" key="1">
    <citation type="submission" date="2024-10" db="EMBL/GenBank/DDBJ databases">
        <title>The Natural Products Discovery Center: Release of the First 8490 Sequenced Strains for Exploring Actinobacteria Biosynthetic Diversity.</title>
        <authorList>
            <person name="Kalkreuter E."/>
            <person name="Kautsar S.A."/>
            <person name="Yang D."/>
            <person name="Bader C.D."/>
            <person name="Teijaro C.N."/>
            <person name="Fluegel L."/>
            <person name="Davis C.M."/>
            <person name="Simpson J.R."/>
            <person name="Lauterbach L."/>
            <person name="Steele A.D."/>
            <person name="Gui C."/>
            <person name="Meng S."/>
            <person name="Li G."/>
            <person name="Viehrig K."/>
            <person name="Ye F."/>
            <person name="Su P."/>
            <person name="Kiefer A.F."/>
            <person name="Nichols A."/>
            <person name="Cepeda A.J."/>
            <person name="Yan W."/>
            <person name="Fan B."/>
            <person name="Jiang Y."/>
            <person name="Adhikari A."/>
            <person name="Zheng C.-J."/>
            <person name="Schuster L."/>
            <person name="Cowan T.M."/>
            <person name="Smanski M.J."/>
            <person name="Chevrette M.G."/>
            <person name="De Carvalho L.P.S."/>
            <person name="Shen B."/>
        </authorList>
    </citation>
    <scope>NUCLEOTIDE SEQUENCE [LARGE SCALE GENOMIC DNA]</scope>
    <source>
        <strain evidence="2 3">NPDC002173</strain>
    </source>
</reference>
<sequence>MVSLAGLRYQTHDLGLFGTPDLQGAAVLAQLQDEQAVVVSQFATLKAERKAAADAAAALITEIKTRSEEVARQRKDAEKLIDDIRAKLDQLIPIAPGRRSAGGWAPELPSGSDNITPRTRLMKEQVSKNFDLKFTVGCYRAENDGGEHPLGRACDFMMSSGGAMPSPGMKALGDSVAAWIIKNGSKLGVKYVIWQQRIYNLGSPGWRTMSNRGGVTANHYDHVHISMY</sequence>
<gene>
    <name evidence="2" type="ORF">ACFYXI_32450</name>
</gene>
<comment type="caution">
    <text evidence="2">The sequence shown here is derived from an EMBL/GenBank/DDBJ whole genome shotgun (WGS) entry which is preliminary data.</text>
</comment>
<evidence type="ECO:0000259" key="1">
    <source>
        <dbReference type="Pfam" id="PF26571"/>
    </source>
</evidence>
<keyword evidence="3" id="KW-1185">Reference proteome</keyword>
<dbReference type="InterPro" id="IPR058593">
    <property type="entry name" value="ARB_07466-like_C"/>
</dbReference>
<dbReference type="Pfam" id="PF26571">
    <property type="entry name" value="VldE"/>
    <property type="match status" value="1"/>
</dbReference>
<name>A0ABW6SZ64_9ACTN</name>
<dbReference type="RefSeq" id="WP_387416549.1">
    <property type="nucleotide sequence ID" value="NZ_JBIASD010000029.1"/>
</dbReference>
<feature type="domain" description="ARB-07466-like C-terminal" evidence="1">
    <location>
        <begin position="112"/>
        <end position="220"/>
    </location>
</feature>